<dbReference type="AlphaFoldDB" id="A0A1N6FAS8"/>
<proteinExistence type="predicted"/>
<organism evidence="2 3">
    <name type="scientific">Agromyces cerinus subsp. cerinus</name>
    <dbReference type="NCBI Taxonomy" id="232089"/>
    <lineage>
        <taxon>Bacteria</taxon>
        <taxon>Bacillati</taxon>
        <taxon>Actinomycetota</taxon>
        <taxon>Actinomycetes</taxon>
        <taxon>Micrococcales</taxon>
        <taxon>Microbacteriaceae</taxon>
        <taxon>Agromyces</taxon>
    </lineage>
</organism>
<accession>A0A1N6FAS8</accession>
<dbReference type="STRING" id="232089.SAMN05443544_1892"/>
<dbReference type="Pfam" id="PF19460">
    <property type="entry name" value="DUF5997"/>
    <property type="match status" value="1"/>
</dbReference>
<evidence type="ECO:0000256" key="1">
    <source>
        <dbReference type="SAM" id="MobiDB-lite"/>
    </source>
</evidence>
<feature type="region of interest" description="Disordered" evidence="1">
    <location>
        <begin position="1"/>
        <end position="28"/>
    </location>
</feature>
<reference evidence="3" key="1">
    <citation type="submission" date="2016-11" db="EMBL/GenBank/DDBJ databases">
        <authorList>
            <person name="Varghese N."/>
            <person name="Submissions S."/>
        </authorList>
    </citation>
    <scope>NUCLEOTIDE SEQUENCE [LARGE SCALE GENOMIC DNA]</scope>
    <source>
        <strain evidence="3">DSM 8595</strain>
    </source>
</reference>
<feature type="compositionally biased region" description="Polar residues" evidence="1">
    <location>
        <begin position="19"/>
        <end position="28"/>
    </location>
</feature>
<dbReference type="EMBL" id="FSRJ01000002">
    <property type="protein sequence ID" value="SIN92370.1"/>
    <property type="molecule type" value="Genomic_DNA"/>
</dbReference>
<evidence type="ECO:0000313" key="3">
    <source>
        <dbReference type="Proteomes" id="UP000184699"/>
    </source>
</evidence>
<keyword evidence="3" id="KW-1185">Reference proteome</keyword>
<sequence length="153" mass="16169">MADGLPVGGSAETGYGEGVSQSKNSQTMKAETAAKKLGILLEAAPEEFREGLVTRDELAALMAEPPEWLEVLRREGPHPRTVVAAKLGISNSGLARGGVTDPLTSAEIKALLEAPPAWLVTERATQAAVRAEKIRVAERDKEREARRSGGSGV</sequence>
<dbReference type="Proteomes" id="UP000184699">
    <property type="component" value="Unassembled WGS sequence"/>
</dbReference>
<dbReference type="InterPro" id="IPR046039">
    <property type="entry name" value="DUF5997"/>
</dbReference>
<gene>
    <name evidence="2" type="ORF">SAMN05443544_1892</name>
</gene>
<evidence type="ECO:0000313" key="2">
    <source>
        <dbReference type="EMBL" id="SIN92370.1"/>
    </source>
</evidence>
<name>A0A1N6FAS8_9MICO</name>
<protein>
    <submittedName>
        <fullName evidence="2">Uncharacterized protein</fullName>
    </submittedName>
</protein>